<feature type="transmembrane region" description="Helical" evidence="1">
    <location>
        <begin position="74"/>
        <end position="94"/>
    </location>
</feature>
<proteinExistence type="predicted"/>
<feature type="transmembrane region" description="Helical" evidence="1">
    <location>
        <begin position="44"/>
        <end position="62"/>
    </location>
</feature>
<name>D6TWY3_KTERA</name>
<keyword evidence="1" id="KW-0812">Transmembrane</keyword>
<feature type="transmembrane region" description="Helical" evidence="1">
    <location>
        <begin position="20"/>
        <end position="37"/>
    </location>
</feature>
<keyword evidence="1" id="KW-1133">Transmembrane helix</keyword>
<dbReference type="Proteomes" id="UP000004508">
    <property type="component" value="Unassembled WGS sequence"/>
</dbReference>
<comment type="caution">
    <text evidence="2">The sequence shown here is derived from an EMBL/GenBank/DDBJ whole genome shotgun (WGS) entry which is preliminary data.</text>
</comment>
<evidence type="ECO:0000256" key="1">
    <source>
        <dbReference type="SAM" id="Phobius"/>
    </source>
</evidence>
<keyword evidence="3" id="KW-1185">Reference proteome</keyword>
<sequence>MSDSVPDPSGLSFYLNGKGWGVHILGWMAPGLGGGLRGGGSLEIIAFIVDVIAALIVGRSGLPSITFQFLPRVALSGLRSGLLFGCIIAAPINVGKRMQASPSRSFVVAASLVGASRPVGLFGLIPRPQPSLRHRPSQYRWRLDL</sequence>
<accession>D6TWY3</accession>
<protein>
    <submittedName>
        <fullName evidence="2">Uncharacterized protein</fullName>
    </submittedName>
</protein>
<dbReference type="EMBL" id="ADVG01000003">
    <property type="protein sequence ID" value="EFH84716.1"/>
    <property type="molecule type" value="Genomic_DNA"/>
</dbReference>
<organism evidence="2 3">
    <name type="scientific">Ktedonobacter racemifer DSM 44963</name>
    <dbReference type="NCBI Taxonomy" id="485913"/>
    <lineage>
        <taxon>Bacteria</taxon>
        <taxon>Bacillati</taxon>
        <taxon>Chloroflexota</taxon>
        <taxon>Ktedonobacteria</taxon>
        <taxon>Ktedonobacterales</taxon>
        <taxon>Ktedonobacteraceae</taxon>
        <taxon>Ktedonobacter</taxon>
    </lineage>
</organism>
<evidence type="ECO:0000313" key="3">
    <source>
        <dbReference type="Proteomes" id="UP000004508"/>
    </source>
</evidence>
<reference evidence="2 3" key="1">
    <citation type="journal article" date="2011" name="Stand. Genomic Sci.">
        <title>Non-contiguous finished genome sequence and contextual data of the filamentous soil bacterium Ktedonobacter racemifer type strain (SOSP1-21).</title>
        <authorList>
            <person name="Chang Y.J."/>
            <person name="Land M."/>
            <person name="Hauser L."/>
            <person name="Chertkov O."/>
            <person name="Del Rio T.G."/>
            <person name="Nolan M."/>
            <person name="Copeland A."/>
            <person name="Tice H."/>
            <person name="Cheng J.F."/>
            <person name="Lucas S."/>
            <person name="Han C."/>
            <person name="Goodwin L."/>
            <person name="Pitluck S."/>
            <person name="Ivanova N."/>
            <person name="Ovchinikova G."/>
            <person name="Pati A."/>
            <person name="Chen A."/>
            <person name="Palaniappan K."/>
            <person name="Mavromatis K."/>
            <person name="Liolios K."/>
            <person name="Brettin T."/>
            <person name="Fiebig A."/>
            <person name="Rohde M."/>
            <person name="Abt B."/>
            <person name="Goker M."/>
            <person name="Detter J.C."/>
            <person name="Woyke T."/>
            <person name="Bristow J."/>
            <person name="Eisen J.A."/>
            <person name="Markowitz V."/>
            <person name="Hugenholtz P."/>
            <person name="Kyrpides N.C."/>
            <person name="Klenk H.P."/>
            <person name="Lapidus A."/>
        </authorList>
    </citation>
    <scope>NUCLEOTIDE SEQUENCE [LARGE SCALE GENOMIC DNA]</scope>
    <source>
        <strain evidence="3">DSM 44963</strain>
    </source>
</reference>
<dbReference type="AlphaFoldDB" id="D6TWY3"/>
<keyword evidence="1" id="KW-0472">Membrane</keyword>
<dbReference type="InParanoid" id="D6TWY3"/>
<evidence type="ECO:0000313" key="2">
    <source>
        <dbReference type="EMBL" id="EFH84716.1"/>
    </source>
</evidence>
<gene>
    <name evidence="2" type="ORF">Krac_5817</name>
</gene>